<comment type="subcellular location">
    <subcellularLocation>
        <location evidence="1">Cell membrane</location>
        <topology evidence="1">Multi-pass membrane protein</topology>
    </subcellularLocation>
</comment>
<feature type="transmembrane region" description="Helical" evidence="8">
    <location>
        <begin position="242"/>
        <end position="266"/>
    </location>
</feature>
<keyword evidence="7" id="KW-0479">Metal-binding</keyword>
<dbReference type="RefSeq" id="WP_079347479.1">
    <property type="nucleotide sequence ID" value="NZ_MVAB01000001.1"/>
</dbReference>
<proteinExistence type="predicted"/>
<dbReference type="InterPro" id="IPR000715">
    <property type="entry name" value="Glycosyl_transferase_4"/>
</dbReference>
<dbReference type="Pfam" id="PF00953">
    <property type="entry name" value="Glycos_transf_4"/>
    <property type="match status" value="1"/>
</dbReference>
<feature type="transmembrane region" description="Helical" evidence="8">
    <location>
        <begin position="287"/>
        <end position="315"/>
    </location>
</feature>
<dbReference type="CDD" id="cd06853">
    <property type="entry name" value="GT_WecA_like"/>
    <property type="match status" value="1"/>
</dbReference>
<keyword evidence="6 8" id="KW-0472">Membrane</keyword>
<accession>A0A1V4DIK0</accession>
<feature type="binding site" evidence="7">
    <location>
        <position position="156"/>
    </location>
    <ligand>
        <name>Mg(2+)</name>
        <dbReference type="ChEBI" id="CHEBI:18420"/>
    </ligand>
</feature>
<feature type="binding site" evidence="7">
    <location>
        <position position="221"/>
    </location>
    <ligand>
        <name>Mg(2+)</name>
        <dbReference type="ChEBI" id="CHEBI:18420"/>
    </ligand>
</feature>
<organism evidence="9 10">
    <name type="scientific">Vagococcus martis</name>
    <dbReference type="NCBI Taxonomy" id="1768210"/>
    <lineage>
        <taxon>Bacteria</taxon>
        <taxon>Bacillati</taxon>
        <taxon>Bacillota</taxon>
        <taxon>Bacilli</taxon>
        <taxon>Lactobacillales</taxon>
        <taxon>Enterococcaceae</taxon>
        <taxon>Vagococcus</taxon>
    </lineage>
</organism>
<feature type="transmembrane region" description="Helical" evidence="8">
    <location>
        <begin position="12"/>
        <end position="35"/>
    </location>
</feature>
<evidence type="ECO:0000256" key="2">
    <source>
        <dbReference type="ARBA" id="ARBA00022475"/>
    </source>
</evidence>
<feature type="transmembrane region" description="Helical" evidence="8">
    <location>
        <begin position="321"/>
        <end position="341"/>
    </location>
</feature>
<keyword evidence="3 9" id="KW-0808">Transferase</keyword>
<evidence type="ECO:0000256" key="1">
    <source>
        <dbReference type="ARBA" id="ARBA00004651"/>
    </source>
</evidence>
<feature type="transmembrane region" description="Helical" evidence="8">
    <location>
        <begin position="105"/>
        <end position="126"/>
    </location>
</feature>
<comment type="caution">
    <text evidence="9">The sequence shown here is derived from an EMBL/GenBank/DDBJ whole genome shotgun (WGS) entry which is preliminary data.</text>
</comment>
<evidence type="ECO:0000313" key="9">
    <source>
        <dbReference type="EMBL" id="OPF88309.1"/>
    </source>
</evidence>
<protein>
    <submittedName>
        <fullName evidence="9">Undecaprenyl-phosphate alpha-N-acetylglucosaminyl 1-phosphate transferase</fullName>
    </submittedName>
</protein>
<dbReference type="PANTHER" id="PTHR22926:SF3">
    <property type="entry name" value="UNDECAPRENYL-PHOSPHATE ALPHA-N-ACETYLGLUCOSAMINYL 1-PHOSPHATE TRANSFERASE"/>
    <property type="match status" value="1"/>
</dbReference>
<name>A0A1V4DIK0_9ENTE</name>
<dbReference type="EMBL" id="MVAB01000001">
    <property type="protein sequence ID" value="OPF88309.1"/>
    <property type="molecule type" value="Genomic_DNA"/>
</dbReference>
<sequence>MDFIFEISFRLVLTMLFSFIITPFIRKLAFVIGAVDQPNKRRINTKPMPTAGGLAIFITFSLSILFLFDDIIPTSYALHLIIPSGIIVITGLIDDIFEITPKQKMIGIILAALYVCFVFDIIMHSITLPYFGTIEFGWLSYPITILWIAGLTNAINLIDGLDGLASGVSIIALTTIGIIGYIGASTGAVNIVVPLSIFILLMSTLGFFPFNFFPAKIYLGDTGALFLGFLISLLSLQGLKNATFISLITPLIILGVPLTDTVFAMIRRILNKKPISSADKMHLHHRLISLGFTHRGAVIMIYCMALIFSLISFLYLFTNTWGTVFLTIASLLGLQLFIELIELSGENRQPLLHTLKFIGNKAYRKRKLTEYEQKKKERVTH</sequence>
<dbReference type="InterPro" id="IPR018480">
    <property type="entry name" value="PNAcMuramoyl-5peptid_Trfase_CS"/>
</dbReference>
<dbReference type="GO" id="GO:0046872">
    <property type="term" value="F:metal ion binding"/>
    <property type="evidence" value="ECO:0007669"/>
    <property type="project" value="UniProtKB-KW"/>
</dbReference>
<feature type="transmembrane region" description="Helical" evidence="8">
    <location>
        <begin position="217"/>
        <end position="236"/>
    </location>
</feature>
<evidence type="ECO:0000256" key="3">
    <source>
        <dbReference type="ARBA" id="ARBA00022679"/>
    </source>
</evidence>
<dbReference type="GO" id="GO:0009103">
    <property type="term" value="P:lipopolysaccharide biosynthetic process"/>
    <property type="evidence" value="ECO:0007669"/>
    <property type="project" value="TreeGrafter"/>
</dbReference>
<keyword evidence="2" id="KW-1003">Cell membrane</keyword>
<keyword evidence="10" id="KW-1185">Reference proteome</keyword>
<dbReference type="GO" id="GO:0071555">
    <property type="term" value="P:cell wall organization"/>
    <property type="evidence" value="ECO:0007669"/>
    <property type="project" value="TreeGrafter"/>
</dbReference>
<feature type="transmembrane region" description="Helical" evidence="8">
    <location>
        <begin position="138"/>
        <end position="157"/>
    </location>
</feature>
<dbReference type="PANTHER" id="PTHR22926">
    <property type="entry name" value="PHOSPHO-N-ACETYLMURAMOYL-PENTAPEPTIDE-TRANSFERASE"/>
    <property type="match status" value="1"/>
</dbReference>
<feature type="transmembrane region" description="Helical" evidence="8">
    <location>
        <begin position="74"/>
        <end position="93"/>
    </location>
</feature>
<reference evidence="9 10" key="1">
    <citation type="submission" date="2017-02" db="EMBL/GenBank/DDBJ databases">
        <title>Vagococcus cremeus sp. nov., isolated from the small intestine of a marten, Martes flavigula.</title>
        <authorList>
            <person name="Tak E.J."/>
            <person name="Bae J.-W."/>
        </authorList>
    </citation>
    <scope>NUCLEOTIDE SEQUENCE [LARGE SCALE GENOMIC DNA]</scope>
    <source>
        <strain evidence="9 10">D7T301</strain>
    </source>
</reference>
<evidence type="ECO:0000256" key="4">
    <source>
        <dbReference type="ARBA" id="ARBA00022692"/>
    </source>
</evidence>
<dbReference type="GO" id="GO:0005886">
    <property type="term" value="C:plasma membrane"/>
    <property type="evidence" value="ECO:0007669"/>
    <property type="project" value="UniProtKB-SubCell"/>
</dbReference>
<gene>
    <name evidence="9" type="ORF">BW731_09045</name>
</gene>
<feature type="transmembrane region" description="Helical" evidence="8">
    <location>
        <begin position="188"/>
        <end position="210"/>
    </location>
</feature>
<dbReference type="GO" id="GO:0044038">
    <property type="term" value="P:cell wall macromolecule biosynthetic process"/>
    <property type="evidence" value="ECO:0007669"/>
    <property type="project" value="TreeGrafter"/>
</dbReference>
<keyword evidence="5 8" id="KW-1133">Transmembrane helix</keyword>
<evidence type="ECO:0000256" key="5">
    <source>
        <dbReference type="ARBA" id="ARBA00022989"/>
    </source>
</evidence>
<feature type="transmembrane region" description="Helical" evidence="8">
    <location>
        <begin position="47"/>
        <end position="68"/>
    </location>
</feature>
<dbReference type="GO" id="GO:0016780">
    <property type="term" value="F:phosphotransferase activity, for other substituted phosphate groups"/>
    <property type="evidence" value="ECO:0007669"/>
    <property type="project" value="InterPro"/>
</dbReference>
<dbReference type="AlphaFoldDB" id="A0A1V4DIK0"/>
<evidence type="ECO:0000313" key="10">
    <source>
        <dbReference type="Proteomes" id="UP000189970"/>
    </source>
</evidence>
<evidence type="ECO:0000256" key="7">
    <source>
        <dbReference type="PIRSR" id="PIRSR600715-1"/>
    </source>
</evidence>
<comment type="cofactor">
    <cofactor evidence="7">
        <name>Mg(2+)</name>
        <dbReference type="ChEBI" id="CHEBI:18420"/>
    </cofactor>
</comment>
<evidence type="ECO:0000256" key="8">
    <source>
        <dbReference type="SAM" id="Phobius"/>
    </source>
</evidence>
<keyword evidence="7" id="KW-0460">Magnesium</keyword>
<dbReference type="Proteomes" id="UP000189970">
    <property type="component" value="Unassembled WGS sequence"/>
</dbReference>
<keyword evidence="4 8" id="KW-0812">Transmembrane</keyword>
<evidence type="ECO:0000256" key="6">
    <source>
        <dbReference type="ARBA" id="ARBA00023136"/>
    </source>
</evidence>
<feature type="transmembrane region" description="Helical" evidence="8">
    <location>
        <begin position="164"/>
        <end position="182"/>
    </location>
</feature>
<dbReference type="PROSITE" id="PS01348">
    <property type="entry name" value="MRAY_2"/>
    <property type="match status" value="1"/>
</dbReference>